<dbReference type="GO" id="GO:0051997">
    <property type="term" value="F:2-oxo-4-hydroxy-4-carboxy-5-ureidoimidazoline decarboxylase activity"/>
    <property type="evidence" value="ECO:0007669"/>
    <property type="project" value="UniProtKB-EC"/>
</dbReference>
<evidence type="ECO:0000256" key="2">
    <source>
        <dbReference type="ARBA" id="ARBA00004754"/>
    </source>
</evidence>
<gene>
    <name evidence="8" type="primary">uraD</name>
    <name evidence="8" type="ORF">R0137_11740</name>
</gene>
<evidence type="ECO:0000256" key="5">
    <source>
        <dbReference type="ARBA" id="ARBA00022793"/>
    </source>
</evidence>
<comment type="catalytic activity">
    <reaction evidence="1">
        <text>5-hydroxy-2-oxo-4-ureido-2,5-dihydro-1H-imidazole-5-carboxylate + H(+) = (S)-allantoin + CO2</text>
        <dbReference type="Rhea" id="RHEA:26301"/>
        <dbReference type="ChEBI" id="CHEBI:15378"/>
        <dbReference type="ChEBI" id="CHEBI:15678"/>
        <dbReference type="ChEBI" id="CHEBI:16526"/>
        <dbReference type="ChEBI" id="CHEBI:58639"/>
        <dbReference type="EC" id="4.1.1.97"/>
    </reaction>
</comment>
<dbReference type="Proteomes" id="UP001626549">
    <property type="component" value="Chromosome"/>
</dbReference>
<dbReference type="NCBIfam" id="TIGR03180">
    <property type="entry name" value="UraD_2"/>
    <property type="match status" value="1"/>
</dbReference>
<name>A0ABZ0IBH6_9GAMM</name>
<evidence type="ECO:0000256" key="4">
    <source>
        <dbReference type="ARBA" id="ARBA00022631"/>
    </source>
</evidence>
<evidence type="ECO:0000256" key="1">
    <source>
        <dbReference type="ARBA" id="ARBA00001163"/>
    </source>
</evidence>
<dbReference type="PANTHER" id="PTHR43466:SF1">
    <property type="entry name" value="2-OXO-4-HYDROXY-4-CARBOXY-5-UREIDOIMIDAZOLINE DECARBOXYLASE-RELATED"/>
    <property type="match status" value="1"/>
</dbReference>
<dbReference type="InterPro" id="IPR018020">
    <property type="entry name" value="OHCU_decarboxylase"/>
</dbReference>
<comment type="pathway">
    <text evidence="2">Purine metabolism; urate degradation; (S)-allantoin from urate: step 3/3.</text>
</comment>
<evidence type="ECO:0000313" key="8">
    <source>
        <dbReference type="EMBL" id="WOJ95914.1"/>
    </source>
</evidence>
<dbReference type="PANTHER" id="PTHR43466">
    <property type="entry name" value="2-OXO-4-HYDROXY-4-CARBOXY-5-UREIDOIMIDAZOLINE DECARBOXYLASE-RELATED"/>
    <property type="match status" value="1"/>
</dbReference>
<evidence type="ECO:0000313" key="9">
    <source>
        <dbReference type="Proteomes" id="UP001626549"/>
    </source>
</evidence>
<accession>A0ABZ0IBH6</accession>
<keyword evidence="4" id="KW-0659">Purine metabolism</keyword>
<dbReference type="InterPro" id="IPR036778">
    <property type="entry name" value="OHCU_decarboxylase_sf"/>
</dbReference>
<dbReference type="EC" id="4.1.1.97" evidence="3"/>
<protein>
    <recommendedName>
        <fullName evidence="3">2-oxo-4-hydroxy-4-carboxy-5-ureidoimidazoline decarboxylase</fullName>
        <ecNumber evidence="3">4.1.1.97</ecNumber>
    </recommendedName>
</protein>
<organism evidence="8 9">
    <name type="scientific">Congregibacter brevis</name>
    <dbReference type="NCBI Taxonomy" id="3081201"/>
    <lineage>
        <taxon>Bacteria</taxon>
        <taxon>Pseudomonadati</taxon>
        <taxon>Pseudomonadota</taxon>
        <taxon>Gammaproteobacteria</taxon>
        <taxon>Cellvibrionales</taxon>
        <taxon>Halieaceae</taxon>
        <taxon>Congregibacter</taxon>
    </lineage>
</organism>
<sequence>MTITEFNTLTKDAASQALELCCVSQRWIAGVLEERPFQDLSALQQRANFVWSTLGREDYLEAFEGHPKIGDVTSLKAKYSGSGNLAAHEQSGVSSASDKVIERLAEGNRQYEEIFGYIFIVCATGKSAQEMCELLEQRLDNDPEKELAVAAEEQRKILQIRLEQWQ</sequence>
<reference evidence="8 9" key="1">
    <citation type="submission" date="2023-10" db="EMBL/GenBank/DDBJ databases">
        <title>Two novel species belonging to the OM43/NOR5 clade.</title>
        <authorList>
            <person name="Park M."/>
        </authorList>
    </citation>
    <scope>NUCLEOTIDE SEQUENCE [LARGE SCALE GENOMIC DNA]</scope>
    <source>
        <strain evidence="8 9">IMCC45268</strain>
    </source>
</reference>
<keyword evidence="5" id="KW-0210">Decarboxylase</keyword>
<dbReference type="Pfam" id="PF09349">
    <property type="entry name" value="OHCU_decarbox"/>
    <property type="match status" value="1"/>
</dbReference>
<feature type="domain" description="Oxo-4-hydroxy-4-carboxy-5-ureidoimidazoline decarboxylase" evidence="7">
    <location>
        <begin position="7"/>
        <end position="163"/>
    </location>
</feature>
<keyword evidence="6 8" id="KW-0456">Lyase</keyword>
<dbReference type="InterPro" id="IPR017595">
    <property type="entry name" value="OHCU_decarboxylase-2"/>
</dbReference>
<evidence type="ECO:0000259" key="7">
    <source>
        <dbReference type="Pfam" id="PF09349"/>
    </source>
</evidence>
<evidence type="ECO:0000256" key="6">
    <source>
        <dbReference type="ARBA" id="ARBA00023239"/>
    </source>
</evidence>
<keyword evidence="9" id="KW-1185">Reference proteome</keyword>
<dbReference type="EMBL" id="CP136865">
    <property type="protein sequence ID" value="WOJ95914.1"/>
    <property type="molecule type" value="Genomic_DNA"/>
</dbReference>
<evidence type="ECO:0000256" key="3">
    <source>
        <dbReference type="ARBA" id="ARBA00012257"/>
    </source>
</evidence>
<dbReference type="SUPFAM" id="SSF158694">
    <property type="entry name" value="UraD-Like"/>
    <property type="match status" value="1"/>
</dbReference>
<dbReference type="Gene3D" id="1.10.3330.10">
    <property type="entry name" value="Oxo-4-hydroxy-4-carboxy-5-ureidoimidazoline decarboxylase"/>
    <property type="match status" value="1"/>
</dbReference>
<dbReference type="RefSeq" id="WP_407326606.1">
    <property type="nucleotide sequence ID" value="NZ_CP136865.1"/>
</dbReference>
<proteinExistence type="predicted"/>
<dbReference type="NCBIfam" id="NF010372">
    <property type="entry name" value="PRK13798.1"/>
    <property type="match status" value="1"/>
</dbReference>